<comment type="caution">
    <text evidence="3">The sequence shown here is derived from an EMBL/GenBank/DDBJ whole genome shotgun (WGS) entry which is preliminary data.</text>
</comment>
<dbReference type="Proteomes" id="UP000547209">
    <property type="component" value="Unassembled WGS sequence"/>
</dbReference>
<evidence type="ECO:0000313" key="4">
    <source>
        <dbReference type="Proteomes" id="UP000547209"/>
    </source>
</evidence>
<keyword evidence="3" id="KW-0378">Hydrolase</keyword>
<organism evidence="3 4">
    <name type="scientific">Cohnella nanjingensis</name>
    <dbReference type="NCBI Taxonomy" id="1387779"/>
    <lineage>
        <taxon>Bacteria</taxon>
        <taxon>Bacillati</taxon>
        <taxon>Bacillota</taxon>
        <taxon>Bacilli</taxon>
        <taxon>Bacillales</taxon>
        <taxon>Paenibacillaceae</taxon>
        <taxon>Cohnella</taxon>
    </lineage>
</organism>
<dbReference type="GO" id="GO:0016787">
    <property type="term" value="F:hydrolase activity"/>
    <property type="evidence" value="ECO:0007669"/>
    <property type="project" value="UniProtKB-KW"/>
</dbReference>
<dbReference type="EMBL" id="JACJVP010000036">
    <property type="protein sequence ID" value="MBB6673298.1"/>
    <property type="molecule type" value="Genomic_DNA"/>
</dbReference>
<dbReference type="PANTHER" id="PTHR12277">
    <property type="entry name" value="ALPHA/BETA HYDROLASE DOMAIN-CONTAINING PROTEIN"/>
    <property type="match status" value="1"/>
</dbReference>
<protein>
    <submittedName>
        <fullName evidence="3">Alpha/beta fold hydrolase</fullName>
    </submittedName>
</protein>
<dbReference type="Gene3D" id="3.40.50.1820">
    <property type="entry name" value="alpha/beta hydrolase"/>
    <property type="match status" value="1"/>
</dbReference>
<keyword evidence="1" id="KW-1133">Transmembrane helix</keyword>
<feature type="transmembrane region" description="Helical" evidence="1">
    <location>
        <begin position="34"/>
        <end position="59"/>
    </location>
</feature>
<dbReference type="RefSeq" id="WP_185671158.1">
    <property type="nucleotide sequence ID" value="NZ_JACJVP010000036.1"/>
</dbReference>
<feature type="domain" description="AB hydrolase-1" evidence="2">
    <location>
        <begin position="108"/>
        <end position="214"/>
    </location>
</feature>
<dbReference type="Pfam" id="PF00561">
    <property type="entry name" value="Abhydrolase_1"/>
    <property type="match status" value="1"/>
</dbReference>
<proteinExistence type="predicted"/>
<name>A0A7X0VHB1_9BACL</name>
<evidence type="ECO:0000256" key="1">
    <source>
        <dbReference type="SAM" id="Phobius"/>
    </source>
</evidence>
<reference evidence="3 4" key="1">
    <citation type="submission" date="2020-08" db="EMBL/GenBank/DDBJ databases">
        <title>Cohnella phylogeny.</title>
        <authorList>
            <person name="Dunlap C."/>
        </authorList>
    </citation>
    <scope>NUCLEOTIDE SEQUENCE [LARGE SCALE GENOMIC DNA]</scope>
    <source>
        <strain evidence="3 4">DSM 28246</strain>
    </source>
</reference>
<keyword evidence="1" id="KW-0472">Membrane</keyword>
<evidence type="ECO:0000313" key="3">
    <source>
        <dbReference type="EMBL" id="MBB6673298.1"/>
    </source>
</evidence>
<gene>
    <name evidence="3" type="ORF">H7C19_21715</name>
</gene>
<keyword evidence="4" id="KW-1185">Reference proteome</keyword>
<accession>A0A7X0VHB1</accession>
<dbReference type="InterPro" id="IPR029058">
    <property type="entry name" value="AB_hydrolase_fold"/>
</dbReference>
<evidence type="ECO:0000259" key="2">
    <source>
        <dbReference type="Pfam" id="PF00561"/>
    </source>
</evidence>
<dbReference type="AlphaFoldDB" id="A0A7X0VHB1"/>
<dbReference type="InterPro" id="IPR000073">
    <property type="entry name" value="AB_hydrolase_1"/>
</dbReference>
<sequence length="344" mass="37305">MSTTVLTPLSLGPGALPAIDPAPRTAFRHRIARAFAVTTVSVACTVVLLLFAFNGYIAWMLTHPPIAALNTNPLAAKNLAYADVTFPSADGARETNGWWIPAGDSVRTVVLSHGFGANREEYWVPMYDLADLLHGLHYNVLMFDYGYADAKHRTPATGGREESQQLIGALQYARERGTEELVVWGFSMGAGTALQAALHTGLIDGMILDSTFVPSTDTLAHNLKPFTVLPHIVSVDLIRLFLPLWSGTYLDQIPSGEVESKAYDFPILLIHGTADAKAPYGISERIAASQHNPESQLWIVPNAIHEMIFRTHPEEYVARTTAFLSGIDALAASRLAGTRGLLSA</sequence>
<dbReference type="SUPFAM" id="SSF53474">
    <property type="entry name" value="alpha/beta-Hydrolases"/>
    <property type="match status" value="1"/>
</dbReference>
<keyword evidence="1" id="KW-0812">Transmembrane</keyword>